<dbReference type="GO" id="GO:0008234">
    <property type="term" value="F:cysteine-type peptidase activity"/>
    <property type="evidence" value="ECO:0007669"/>
    <property type="project" value="UniProtKB-KW"/>
</dbReference>
<comment type="similarity">
    <text evidence="1">Belongs to the peptidase C25 family.</text>
</comment>
<name>A0A0A2EQE5_PORCN</name>
<feature type="chain" id="PRO_5001998537" description="BACON domain-containing protein" evidence="5">
    <location>
        <begin position="26"/>
        <end position="578"/>
    </location>
</feature>
<evidence type="ECO:0000256" key="4">
    <source>
        <dbReference type="ARBA" id="ARBA00023026"/>
    </source>
</evidence>
<proteinExistence type="inferred from homology"/>
<evidence type="ECO:0000256" key="3">
    <source>
        <dbReference type="ARBA" id="ARBA00022807"/>
    </source>
</evidence>
<feature type="domain" description="BACON" evidence="6">
    <location>
        <begin position="65"/>
        <end position="116"/>
    </location>
</feature>
<dbReference type="OrthoDB" id="1014417at2"/>
<evidence type="ECO:0000256" key="5">
    <source>
        <dbReference type="SAM" id="SignalP"/>
    </source>
</evidence>
<dbReference type="Proteomes" id="UP000030125">
    <property type="component" value="Unassembled WGS sequence"/>
</dbReference>
<sequence>MKLKNFLAVFSAVVLASLVSVSCQPKDDGPEEPTLSLSTQALTLNNQAQNPTEAQVQVTTNQPKWNVSTNATWLTATRKGEGIVVGAEANMLGKDRKAEVVVYAGGLVEKIAVTQSASKIFINVSSETVEAPAHGGQFFIAVETNAEMWTMEAEEVEWLKATKTGGFVKTDLTPNETDAAREAKIYIKVGAETKAVKVVQAATEVRTVYFPILDGEMSIHQRAKMEAARGSIIIRLSEPGQGFFGPQPGMLTVIPEAEGFINASYVIPFNNPKTWEIIVVTTDTWERISGDAFINLLKNEGFAYMEDMSAEKKLVYQNSEKRIRASILEEAQEDGTMVYGVVFERYYIQDNAYPTFSKFPYLLKDFLNNKEKKVEDVVAFMKQRGYKKDKETENRNKAGEIQHQTFVKEGEVGKEEAKDAVTYYHKTGDQGLDPALLQSLTQFAQIFTEDKINYAMWLRPDGAYVPTKEFIALKDKEGFTANALERDGRFFYVTADDLVVMLRAARFSDVNPGQASLQFALWYEAGASGAKVSRLGNYYYGTDKAQVKAKLEAKMAAVAKTQANRNQNALSFKEALRQ</sequence>
<dbReference type="Pfam" id="PF13004">
    <property type="entry name" value="BACON"/>
    <property type="match status" value="2"/>
</dbReference>
<evidence type="ECO:0000313" key="8">
    <source>
        <dbReference type="Proteomes" id="UP000030125"/>
    </source>
</evidence>
<dbReference type="EMBL" id="JQJD01000047">
    <property type="protein sequence ID" value="KGN79710.1"/>
    <property type="molecule type" value="Genomic_DNA"/>
</dbReference>
<protein>
    <recommendedName>
        <fullName evidence="6">BACON domain-containing protein</fullName>
    </recommendedName>
</protein>
<reference evidence="7 8" key="1">
    <citation type="submission" date="2014-08" db="EMBL/GenBank/DDBJ databases">
        <title>Porphyromonas cangingivalis strain:COT-109_OH1386 Genome sequencing.</title>
        <authorList>
            <person name="Wallis C."/>
            <person name="Deusch O."/>
            <person name="O'Flynn C."/>
            <person name="Davis I."/>
            <person name="Jospin G."/>
            <person name="Darling A.E."/>
            <person name="Coil D.A."/>
            <person name="Alexiev A."/>
            <person name="Horsfall A."/>
            <person name="Kirkwood N."/>
            <person name="Harris S."/>
            <person name="Eisen J.A."/>
        </authorList>
    </citation>
    <scope>NUCLEOTIDE SEQUENCE [LARGE SCALE GENOMIC DNA]</scope>
    <source>
        <strain evidence="8">COT-109 OH1386</strain>
    </source>
</reference>
<keyword evidence="4" id="KW-0843">Virulence</keyword>
<dbReference type="RefSeq" id="WP_036851987.1">
    <property type="nucleotide sequence ID" value="NZ_JQJD01000047.1"/>
</dbReference>
<dbReference type="CDD" id="cd14948">
    <property type="entry name" value="BACON"/>
    <property type="match status" value="2"/>
</dbReference>
<dbReference type="AlphaFoldDB" id="A0A0A2EQE5"/>
<gene>
    <name evidence="7" type="ORF">HQ35_06800</name>
</gene>
<dbReference type="GO" id="GO:0006508">
    <property type="term" value="P:proteolysis"/>
    <property type="evidence" value="ECO:0007669"/>
    <property type="project" value="UniProtKB-KW"/>
</dbReference>
<evidence type="ECO:0000256" key="1">
    <source>
        <dbReference type="ARBA" id="ARBA00006067"/>
    </source>
</evidence>
<keyword evidence="5" id="KW-0732">Signal</keyword>
<keyword evidence="2" id="KW-0645">Protease</keyword>
<organism evidence="7 8">
    <name type="scientific">Porphyromonas cangingivalis</name>
    <dbReference type="NCBI Taxonomy" id="36874"/>
    <lineage>
        <taxon>Bacteria</taxon>
        <taxon>Pseudomonadati</taxon>
        <taxon>Bacteroidota</taxon>
        <taxon>Bacteroidia</taxon>
        <taxon>Bacteroidales</taxon>
        <taxon>Porphyromonadaceae</taxon>
        <taxon>Porphyromonas</taxon>
    </lineage>
</organism>
<evidence type="ECO:0000256" key="2">
    <source>
        <dbReference type="ARBA" id="ARBA00022670"/>
    </source>
</evidence>
<feature type="domain" description="BACON" evidence="6">
    <location>
        <begin position="154"/>
        <end position="201"/>
    </location>
</feature>
<keyword evidence="3" id="KW-0788">Thiol protease</keyword>
<evidence type="ECO:0000259" key="6">
    <source>
        <dbReference type="Pfam" id="PF13004"/>
    </source>
</evidence>
<dbReference type="Gene3D" id="2.60.40.10">
    <property type="entry name" value="Immunoglobulins"/>
    <property type="match status" value="2"/>
</dbReference>
<keyword evidence="3" id="KW-0378">Hydrolase</keyword>
<feature type="signal peptide" evidence="5">
    <location>
        <begin position="1"/>
        <end position="25"/>
    </location>
</feature>
<dbReference type="InterPro" id="IPR024361">
    <property type="entry name" value="BACON"/>
</dbReference>
<comment type="caution">
    <text evidence="7">The sequence shown here is derived from an EMBL/GenBank/DDBJ whole genome shotgun (WGS) entry which is preliminary data.</text>
</comment>
<evidence type="ECO:0000313" key="7">
    <source>
        <dbReference type="EMBL" id="KGN79710.1"/>
    </source>
</evidence>
<accession>A0A0A2EQE5</accession>
<dbReference type="PROSITE" id="PS51257">
    <property type="entry name" value="PROKAR_LIPOPROTEIN"/>
    <property type="match status" value="1"/>
</dbReference>
<dbReference type="InterPro" id="IPR013783">
    <property type="entry name" value="Ig-like_fold"/>
</dbReference>
<dbReference type="STRING" id="36874.HQ34_05385"/>
<keyword evidence="8" id="KW-1185">Reference proteome</keyword>